<evidence type="ECO:0000256" key="5">
    <source>
        <dbReference type="ARBA" id="ARBA00023136"/>
    </source>
</evidence>
<dbReference type="AlphaFoldDB" id="A0A7D3Y125"/>
<feature type="transmembrane region" description="Helical" evidence="6">
    <location>
        <begin position="38"/>
        <end position="66"/>
    </location>
</feature>
<dbReference type="EMBL" id="CP048104">
    <property type="protein sequence ID" value="QKG84980.1"/>
    <property type="molecule type" value="Genomic_DNA"/>
</dbReference>
<feature type="transmembrane region" description="Helical" evidence="6">
    <location>
        <begin position="103"/>
        <end position="122"/>
    </location>
</feature>
<feature type="transmembrane region" description="Helical" evidence="6">
    <location>
        <begin position="7"/>
        <end position="26"/>
    </location>
</feature>
<reference evidence="8 9" key="1">
    <citation type="submission" date="2020-01" db="EMBL/GenBank/DDBJ databases">
        <authorList>
            <person name="Gulvik C.A."/>
            <person name="Batra D.G."/>
        </authorList>
    </citation>
    <scope>NUCLEOTIDE SEQUENCE [LARGE SCALE GENOMIC DNA]</scope>
    <source>
        <strain evidence="8 9">W9323</strain>
    </source>
</reference>
<dbReference type="PANTHER" id="PTHR33545">
    <property type="entry name" value="UPF0750 MEMBRANE PROTEIN YITT-RELATED"/>
    <property type="match status" value="1"/>
</dbReference>
<feature type="transmembrane region" description="Helical" evidence="6">
    <location>
        <begin position="143"/>
        <end position="161"/>
    </location>
</feature>
<evidence type="ECO:0000259" key="7">
    <source>
        <dbReference type="Pfam" id="PF10035"/>
    </source>
</evidence>
<accession>A0A7D3Y125</accession>
<sequence length="272" mass="30039">MFHFFRIVNILLSSILIAFSFNMFLLPHQILSGGISGVAMILGLVTPVNTGVIIFLLNIPILFLGYRKLGRQFVLYSLFSVAVTSIAMQVIPLKEISSEPILSSVFGGVLVGIGTGFIFRAGGSTAGFDIVGMVLNQKREIPLGILIFSLNAVVIFISGFIFTWDQALFTMISIFVTGKVVDAIHTRHIKLTLMIITNQGEAVKEKLLSNLVRGVTVLEGEGAYTKENRQVLITVISRYELADVKQMVREADPRSFVNITETVDIMGYFRRD</sequence>
<feature type="domain" description="DUF2179" evidence="7">
    <location>
        <begin position="213"/>
        <end position="267"/>
    </location>
</feature>
<keyword evidence="3 6" id="KW-0812">Transmembrane</keyword>
<dbReference type="GO" id="GO:0005886">
    <property type="term" value="C:plasma membrane"/>
    <property type="evidence" value="ECO:0007669"/>
    <property type="project" value="UniProtKB-SubCell"/>
</dbReference>
<dbReference type="KEGG" id="kpul:GXN76_11195"/>
<protein>
    <submittedName>
        <fullName evidence="8">YitT family protein</fullName>
    </submittedName>
</protein>
<keyword evidence="2" id="KW-1003">Cell membrane</keyword>
<evidence type="ECO:0000256" key="6">
    <source>
        <dbReference type="SAM" id="Phobius"/>
    </source>
</evidence>
<dbReference type="RefSeq" id="WP_173223200.1">
    <property type="nucleotide sequence ID" value="NZ_CP048104.1"/>
</dbReference>
<keyword evidence="4 6" id="KW-1133">Transmembrane helix</keyword>
<dbReference type="CDD" id="cd16380">
    <property type="entry name" value="YitT_C"/>
    <property type="match status" value="1"/>
</dbReference>
<dbReference type="Pfam" id="PF02588">
    <property type="entry name" value="YitT_membrane"/>
    <property type="match status" value="1"/>
</dbReference>
<dbReference type="InterPro" id="IPR015867">
    <property type="entry name" value="N-reg_PII/ATP_PRibTrfase_C"/>
</dbReference>
<evidence type="ECO:0000256" key="3">
    <source>
        <dbReference type="ARBA" id="ARBA00022692"/>
    </source>
</evidence>
<evidence type="ECO:0000313" key="8">
    <source>
        <dbReference type="EMBL" id="QKG84980.1"/>
    </source>
</evidence>
<dbReference type="InterPro" id="IPR003740">
    <property type="entry name" value="YitT"/>
</dbReference>
<evidence type="ECO:0000256" key="2">
    <source>
        <dbReference type="ARBA" id="ARBA00022475"/>
    </source>
</evidence>
<evidence type="ECO:0000256" key="1">
    <source>
        <dbReference type="ARBA" id="ARBA00004651"/>
    </source>
</evidence>
<gene>
    <name evidence="8" type="ORF">GXN76_11195</name>
</gene>
<keyword evidence="5 6" id="KW-0472">Membrane</keyword>
<feature type="transmembrane region" description="Helical" evidence="6">
    <location>
        <begin position="73"/>
        <end position="91"/>
    </location>
</feature>
<comment type="subcellular location">
    <subcellularLocation>
        <location evidence="1">Cell membrane</location>
        <topology evidence="1">Multi-pass membrane protein</topology>
    </subcellularLocation>
</comment>
<proteinExistence type="predicted"/>
<dbReference type="Proteomes" id="UP000503088">
    <property type="component" value="Chromosome"/>
</dbReference>
<evidence type="ECO:0000256" key="4">
    <source>
        <dbReference type="ARBA" id="ARBA00022989"/>
    </source>
</evidence>
<name>A0A7D3Y125_9BACL</name>
<dbReference type="Pfam" id="PF10035">
    <property type="entry name" value="DUF2179"/>
    <property type="match status" value="1"/>
</dbReference>
<keyword evidence="9" id="KW-1185">Reference proteome</keyword>
<dbReference type="InterPro" id="IPR019264">
    <property type="entry name" value="DUF2179"/>
</dbReference>
<evidence type="ECO:0000313" key="9">
    <source>
        <dbReference type="Proteomes" id="UP000503088"/>
    </source>
</evidence>
<organism evidence="8 9">
    <name type="scientific">Kroppenstedtia pulmonis</name>
    <dbReference type="NCBI Taxonomy" id="1380685"/>
    <lineage>
        <taxon>Bacteria</taxon>
        <taxon>Bacillati</taxon>
        <taxon>Bacillota</taxon>
        <taxon>Bacilli</taxon>
        <taxon>Bacillales</taxon>
        <taxon>Thermoactinomycetaceae</taxon>
        <taxon>Kroppenstedtia</taxon>
    </lineage>
</organism>
<dbReference type="InterPro" id="IPR051461">
    <property type="entry name" value="UPF0750_membrane"/>
</dbReference>
<dbReference type="PANTHER" id="PTHR33545:SF5">
    <property type="entry name" value="UPF0750 MEMBRANE PROTEIN YITT"/>
    <property type="match status" value="1"/>
</dbReference>
<dbReference type="Gene3D" id="3.30.70.120">
    <property type="match status" value="1"/>
</dbReference>
<dbReference type="PIRSF" id="PIRSF006483">
    <property type="entry name" value="Membrane_protein_YitT"/>
    <property type="match status" value="1"/>
</dbReference>